<dbReference type="PANTHER" id="PTHR23305">
    <property type="entry name" value="OBG GTPASE FAMILY"/>
    <property type="match status" value="1"/>
</dbReference>
<evidence type="ECO:0000256" key="2">
    <source>
        <dbReference type="ARBA" id="ARBA00022723"/>
    </source>
</evidence>
<evidence type="ECO:0000256" key="4">
    <source>
        <dbReference type="ARBA" id="ARBA00022840"/>
    </source>
</evidence>
<dbReference type="GO" id="GO:0016887">
    <property type="term" value="F:ATP hydrolysis activity"/>
    <property type="evidence" value="ECO:0007669"/>
    <property type="project" value="InterPro"/>
</dbReference>
<evidence type="ECO:0000259" key="5">
    <source>
        <dbReference type="PROSITE" id="PS51880"/>
    </source>
</evidence>
<dbReference type="InterPro" id="IPR004396">
    <property type="entry name" value="ATPase_YchF/OLA1"/>
</dbReference>
<keyword evidence="2" id="KW-0479">Metal-binding</keyword>
<accession>A0A170PFY6</accession>
<dbReference type="CDD" id="cd04867">
    <property type="entry name" value="TGS_YchF_OLA1"/>
    <property type="match status" value="1"/>
</dbReference>
<dbReference type="InterPro" id="IPR012676">
    <property type="entry name" value="TGS-like"/>
</dbReference>
<evidence type="ECO:0000256" key="3">
    <source>
        <dbReference type="ARBA" id="ARBA00022741"/>
    </source>
</evidence>
<dbReference type="AlphaFoldDB" id="A0A170PFY6"/>
<feature type="domain" description="TGS" evidence="5">
    <location>
        <begin position="278"/>
        <end position="361"/>
    </location>
</feature>
<dbReference type="SUPFAM" id="SSF81271">
    <property type="entry name" value="TGS-like"/>
    <property type="match status" value="1"/>
</dbReference>
<dbReference type="Pfam" id="PF06071">
    <property type="entry name" value="YchF-GTPase_C"/>
    <property type="match status" value="1"/>
</dbReference>
<evidence type="ECO:0000256" key="1">
    <source>
        <dbReference type="ARBA" id="ARBA00001946"/>
    </source>
</evidence>
<dbReference type="GO" id="GO:0046872">
    <property type="term" value="F:metal ion binding"/>
    <property type="evidence" value="ECO:0007669"/>
    <property type="project" value="UniProtKB-KW"/>
</dbReference>
<organism evidence="6 7">
    <name type="scientific">Candidatus Promineifilum breve</name>
    <dbReference type="NCBI Taxonomy" id="1806508"/>
    <lineage>
        <taxon>Bacteria</taxon>
        <taxon>Bacillati</taxon>
        <taxon>Chloroflexota</taxon>
        <taxon>Ardenticatenia</taxon>
        <taxon>Candidatus Promineifilales</taxon>
        <taxon>Candidatus Promineifilaceae</taxon>
        <taxon>Candidatus Promineifilum</taxon>
    </lineage>
</organism>
<dbReference type="Gene3D" id="3.40.50.300">
    <property type="entry name" value="P-loop containing nucleotide triphosphate hydrolases"/>
    <property type="match status" value="1"/>
</dbReference>
<dbReference type="InterPro" id="IPR012675">
    <property type="entry name" value="Beta-grasp_dom_sf"/>
</dbReference>
<dbReference type="PANTHER" id="PTHR23305:SF18">
    <property type="entry name" value="OBG-TYPE G DOMAIN-CONTAINING PROTEIN"/>
    <property type="match status" value="1"/>
</dbReference>
<keyword evidence="4" id="KW-0067">ATP-binding</keyword>
<dbReference type="GO" id="GO:0005737">
    <property type="term" value="C:cytoplasm"/>
    <property type="evidence" value="ECO:0007669"/>
    <property type="project" value="TreeGrafter"/>
</dbReference>
<dbReference type="PRINTS" id="PR00326">
    <property type="entry name" value="GTP1OBG"/>
</dbReference>
<evidence type="ECO:0000313" key="6">
    <source>
        <dbReference type="EMBL" id="CUS03457.2"/>
    </source>
</evidence>
<comment type="cofactor">
    <cofactor evidence="1">
        <name>Mg(2+)</name>
        <dbReference type="ChEBI" id="CHEBI:18420"/>
    </cofactor>
</comment>
<dbReference type="RefSeq" id="WP_095042951.1">
    <property type="nucleotide sequence ID" value="NZ_LN890655.1"/>
</dbReference>
<dbReference type="PIRSF" id="PIRSF006641">
    <property type="entry name" value="CHP00092"/>
    <property type="match status" value="1"/>
</dbReference>
<sequence>MKLGIIGLPSSGKTTIFNALTLGNAPTGQSMGGRFDVVTAVVDVRDPRVDVLSRMFNPKKTTYARITYSDVAGLQRSDDEAGSGLSPQLLNHLSGLEGFVHVVRAFENASVPHPDGRVDAARDLAALDTEFLLSDLGVVERRIEKIQEGLKKGASKDKAAATAELTLFETMNETLTAGQPLRVLDLSDEQLKGLRGYGLLTLKPKIVLINLGDDQADPALAYDQPRAILATIRGRLEMELAQLSAAGDEETLAMFMDEFGVTELSLDRVIHLSYDLMGLQSFFTVGEDEVRAWEIARDANAVDAAGAIHTDLAKGFIRAEVVHYDDLVGLGGMAGARTAGKLRQEGKTYMVRDGDVLNIKFNL</sequence>
<dbReference type="GO" id="GO:0005524">
    <property type="term" value="F:ATP binding"/>
    <property type="evidence" value="ECO:0007669"/>
    <property type="project" value="UniProtKB-KW"/>
</dbReference>
<dbReference type="PROSITE" id="PS51880">
    <property type="entry name" value="TGS"/>
    <property type="match status" value="1"/>
</dbReference>
<name>A0A170PFY6_9CHLR</name>
<dbReference type="FunFam" id="3.10.20.30:FF:000001">
    <property type="entry name" value="Ribosome-binding ATPase YchF"/>
    <property type="match status" value="1"/>
</dbReference>
<dbReference type="Proteomes" id="UP000215027">
    <property type="component" value="Chromosome I"/>
</dbReference>
<dbReference type="Pfam" id="PF01926">
    <property type="entry name" value="MMR_HSR1"/>
    <property type="match status" value="1"/>
</dbReference>
<gene>
    <name evidence="6" type="ORF">CFX0092_A1579</name>
</gene>
<protein>
    <submittedName>
        <fullName evidence="6">GTP-binding protein</fullName>
    </submittedName>
</protein>
<evidence type="ECO:0000313" key="7">
    <source>
        <dbReference type="Proteomes" id="UP000215027"/>
    </source>
</evidence>
<dbReference type="Gene3D" id="1.10.150.300">
    <property type="entry name" value="TGS-like domain"/>
    <property type="match status" value="1"/>
</dbReference>
<dbReference type="Gene3D" id="3.10.20.30">
    <property type="match status" value="1"/>
</dbReference>
<keyword evidence="3" id="KW-0547">Nucleotide-binding</keyword>
<dbReference type="SUPFAM" id="SSF52540">
    <property type="entry name" value="P-loop containing nucleoside triphosphate hydrolases"/>
    <property type="match status" value="1"/>
</dbReference>
<reference evidence="6" key="1">
    <citation type="submission" date="2016-01" db="EMBL/GenBank/DDBJ databases">
        <authorList>
            <person name="Mcilroy J.S."/>
            <person name="Karst M S."/>
            <person name="Albertsen M."/>
        </authorList>
    </citation>
    <scope>NUCLEOTIDE SEQUENCE</scope>
    <source>
        <strain evidence="6">Cfx-K</strain>
    </source>
</reference>
<dbReference type="GO" id="GO:0005525">
    <property type="term" value="F:GTP binding"/>
    <property type="evidence" value="ECO:0007669"/>
    <property type="project" value="InterPro"/>
</dbReference>
<dbReference type="KEGG" id="pbf:CFX0092_A1579"/>
<dbReference type="InterPro" id="IPR027417">
    <property type="entry name" value="P-loop_NTPase"/>
</dbReference>
<proteinExistence type="predicted"/>
<dbReference type="EMBL" id="LN890655">
    <property type="protein sequence ID" value="CUS03457.2"/>
    <property type="molecule type" value="Genomic_DNA"/>
</dbReference>
<dbReference type="InterPro" id="IPR006073">
    <property type="entry name" value="GTP-bd"/>
</dbReference>
<keyword evidence="7" id="KW-1185">Reference proteome</keyword>
<dbReference type="InterPro" id="IPR004095">
    <property type="entry name" value="TGS"/>
</dbReference>
<dbReference type="OrthoDB" id="9807318at2"/>
<dbReference type="InterPro" id="IPR013029">
    <property type="entry name" value="YchF_C"/>
</dbReference>
<dbReference type="InterPro" id="IPR023192">
    <property type="entry name" value="TGS-like_dom_sf"/>
</dbReference>